<dbReference type="AlphaFoldDB" id="A0A0H2VDM9"/>
<dbReference type="Proteomes" id="UP000001410">
    <property type="component" value="Chromosome"/>
</dbReference>
<dbReference type="HOGENOM" id="CLU_1060666_0_0_6"/>
<reference evidence="1 2" key="1">
    <citation type="journal article" date="2002" name="Proc. Natl. Acad. Sci. U.S.A.">
        <title>Extensive mosaic structure revealed by the complete genome sequence of uropathogenic Escherichia coli.</title>
        <authorList>
            <person name="Welch R.A."/>
            <person name="Burland V."/>
            <person name="Plunkett G.III."/>
            <person name="Redford P."/>
            <person name="Roesch P."/>
            <person name="Rasko D."/>
            <person name="Buckles E.L."/>
            <person name="Liou S.R."/>
            <person name="Boutin A."/>
            <person name="Hackett J."/>
            <person name="Stroud D."/>
            <person name="Mayhew G.F."/>
            <person name="Rose D.J."/>
            <person name="Zhou S."/>
            <person name="Schwartz D.C."/>
            <person name="Perna N.T."/>
            <person name="Mobley H.L."/>
            <person name="Donnenberg M.S."/>
            <person name="Blattner F.R."/>
        </authorList>
    </citation>
    <scope>NUCLEOTIDE SEQUENCE [LARGE SCALE GENOMIC DNA]</scope>
    <source>
        <strain evidence="2">CFT073 / ATCC 700928 / UPEC</strain>
    </source>
</reference>
<evidence type="ECO:0000313" key="2">
    <source>
        <dbReference type="Proteomes" id="UP000001410"/>
    </source>
</evidence>
<name>A0A0H2VDM9_ECOL6</name>
<gene>
    <name evidence="1" type="ordered locus">c5164</name>
</gene>
<organism evidence="1 2">
    <name type="scientific">Escherichia coli O6:H1 (strain CFT073 / ATCC 700928 / UPEC)</name>
    <dbReference type="NCBI Taxonomy" id="199310"/>
    <lineage>
        <taxon>Bacteria</taxon>
        <taxon>Pseudomonadati</taxon>
        <taxon>Pseudomonadota</taxon>
        <taxon>Gammaproteobacteria</taxon>
        <taxon>Enterobacterales</taxon>
        <taxon>Enterobacteriaceae</taxon>
        <taxon>Escherichia</taxon>
    </lineage>
</organism>
<protein>
    <submittedName>
        <fullName evidence="1">Uncharacterized protein</fullName>
    </submittedName>
</protein>
<sequence>MIFLLIPLHIQLTCDGENHQKRKRLRRNQMKQYKGGYNVNRYDWKNKTTEHLLNDNNLADNHIPEWIRKNEIAAFWFWLIMSHTVPEKLKLNNESEFNSALKGVIVMKDNPMTIIPSSHETRLNVIGKWINALILYGEADRIISIMHQNWLGLEKRNEAKWLKKNTEQLKWAWEYIDARISPTYLSWFNPVNDNERYIAIVVLLKMLFPTDTPCLLTPKEFHLGFAAKERFFDKMHNAFRKQFIDGKKDKRVQINVKISPSAKSALDRLTRERKTTQQAILEQLILYGRLD</sequence>
<evidence type="ECO:0000313" key="1">
    <source>
        <dbReference type="EMBL" id="AAN83586.1"/>
    </source>
</evidence>
<accession>A0A0H2VDM9</accession>
<keyword evidence="2" id="KW-1185">Reference proteome</keyword>
<dbReference type="KEGG" id="ecc:c5164"/>
<proteinExistence type="predicted"/>
<dbReference type="EMBL" id="AE014075">
    <property type="protein sequence ID" value="AAN83586.1"/>
    <property type="molecule type" value="Genomic_DNA"/>
</dbReference>